<keyword evidence="4" id="KW-0560">Oxidoreductase</keyword>
<evidence type="ECO:0000256" key="5">
    <source>
        <dbReference type="ARBA" id="ARBA00023004"/>
    </source>
</evidence>
<dbReference type="Gene3D" id="3.60.130.10">
    <property type="entry name" value="Clavaminate synthase-like"/>
    <property type="match status" value="1"/>
</dbReference>
<dbReference type="InterPro" id="IPR003819">
    <property type="entry name" value="TauD/TfdA-like"/>
</dbReference>
<dbReference type="PANTHER" id="PTHR43779">
    <property type="entry name" value="DIOXYGENASE RV0097-RELATED"/>
    <property type="match status" value="1"/>
</dbReference>
<accession>A0AA36N795</accession>
<dbReference type="SUPFAM" id="SSF51197">
    <property type="entry name" value="Clavaminate synthase-like"/>
    <property type="match status" value="1"/>
</dbReference>
<keyword evidence="8" id="KW-1185">Reference proteome</keyword>
<comment type="similarity">
    <text evidence="1">Belongs to the TfdA dioxygenase family.</text>
</comment>
<gene>
    <name evidence="7" type="ORF">EVOR1521_LOCUS20974</name>
</gene>
<evidence type="ECO:0000313" key="7">
    <source>
        <dbReference type="EMBL" id="CAJ1396832.1"/>
    </source>
</evidence>
<feature type="domain" description="TauD/TfdA-like" evidence="6">
    <location>
        <begin position="17"/>
        <end position="331"/>
    </location>
</feature>
<proteinExistence type="inferred from homology"/>
<keyword evidence="5" id="KW-0408">Iron</keyword>
<reference evidence="7" key="1">
    <citation type="submission" date="2023-08" db="EMBL/GenBank/DDBJ databases">
        <authorList>
            <person name="Chen Y."/>
            <person name="Shah S."/>
            <person name="Dougan E. K."/>
            <person name="Thang M."/>
            <person name="Chan C."/>
        </authorList>
    </citation>
    <scope>NUCLEOTIDE SEQUENCE</scope>
</reference>
<dbReference type="Pfam" id="PF02668">
    <property type="entry name" value="TauD"/>
    <property type="match status" value="1"/>
</dbReference>
<evidence type="ECO:0000256" key="1">
    <source>
        <dbReference type="ARBA" id="ARBA00005896"/>
    </source>
</evidence>
<evidence type="ECO:0000313" key="8">
    <source>
        <dbReference type="Proteomes" id="UP001178507"/>
    </source>
</evidence>
<evidence type="ECO:0000256" key="3">
    <source>
        <dbReference type="ARBA" id="ARBA00022964"/>
    </source>
</evidence>
<dbReference type="InterPro" id="IPR051178">
    <property type="entry name" value="TfdA_dioxygenase"/>
</dbReference>
<sequence length="344" mass="38250">MPDKERSRSPSRGKLRISPLKGRFGALVESDLSVERILDGELGPELVKAWQDFGGLLVMRGLTTMTAAKLAEISALFGEVENEIDDSKKSFAVDGDLRVMRIGNTRDPVTKEATALNAIDPMLPPGGSPQYRPADRKPAWHTDSVYRKDAPIGSLLYCKQTPPAGGATCFADAVAAFEALSPEKQKHVAGLECLCSQAHHDAKINKSSPDFPTLTPEQRLASPPQRVRMALRHPLTGKVALYGMNGGTCRVLPQGAPVTAEELDSYELDAVEHASVQEEWRCLLPFVTDERFTVKWEWRIGDLVLWDNRCTLHCATGFDRERYQREMWRTTLSRDRSCKEPSCQ</sequence>
<dbReference type="GO" id="GO:0046872">
    <property type="term" value="F:metal ion binding"/>
    <property type="evidence" value="ECO:0007669"/>
    <property type="project" value="UniProtKB-KW"/>
</dbReference>
<name>A0AA36N795_9DINO</name>
<evidence type="ECO:0000256" key="2">
    <source>
        <dbReference type="ARBA" id="ARBA00022723"/>
    </source>
</evidence>
<dbReference type="EMBL" id="CAUJNA010003244">
    <property type="protein sequence ID" value="CAJ1396832.1"/>
    <property type="molecule type" value="Genomic_DNA"/>
</dbReference>
<protein>
    <recommendedName>
        <fullName evidence="6">TauD/TfdA-like domain-containing protein</fullName>
    </recommendedName>
</protein>
<dbReference type="Proteomes" id="UP001178507">
    <property type="component" value="Unassembled WGS sequence"/>
</dbReference>
<evidence type="ECO:0000259" key="6">
    <source>
        <dbReference type="Pfam" id="PF02668"/>
    </source>
</evidence>
<comment type="caution">
    <text evidence="7">The sequence shown here is derived from an EMBL/GenBank/DDBJ whole genome shotgun (WGS) entry which is preliminary data.</text>
</comment>
<evidence type="ECO:0000256" key="4">
    <source>
        <dbReference type="ARBA" id="ARBA00023002"/>
    </source>
</evidence>
<dbReference type="PANTHER" id="PTHR43779:SF3">
    <property type="entry name" value="(3R)-3-[(CARBOXYMETHYL)AMINO]FATTY ACID OXYGENASE_DECARBOXYLASE"/>
    <property type="match status" value="1"/>
</dbReference>
<keyword evidence="2" id="KW-0479">Metal-binding</keyword>
<dbReference type="GO" id="GO:0051213">
    <property type="term" value="F:dioxygenase activity"/>
    <property type="evidence" value="ECO:0007669"/>
    <property type="project" value="UniProtKB-KW"/>
</dbReference>
<keyword evidence="3" id="KW-0223">Dioxygenase</keyword>
<dbReference type="AlphaFoldDB" id="A0AA36N795"/>
<organism evidence="7 8">
    <name type="scientific">Effrenium voratum</name>
    <dbReference type="NCBI Taxonomy" id="2562239"/>
    <lineage>
        <taxon>Eukaryota</taxon>
        <taxon>Sar</taxon>
        <taxon>Alveolata</taxon>
        <taxon>Dinophyceae</taxon>
        <taxon>Suessiales</taxon>
        <taxon>Symbiodiniaceae</taxon>
        <taxon>Effrenium</taxon>
    </lineage>
</organism>
<dbReference type="InterPro" id="IPR042098">
    <property type="entry name" value="TauD-like_sf"/>
</dbReference>